<name>A0A0B4X9W6_9HYPH</name>
<dbReference type="EMBL" id="CP006877">
    <property type="protein sequence ID" value="AJD43332.1"/>
    <property type="molecule type" value="Genomic_DNA"/>
</dbReference>
<proteinExistence type="predicted"/>
<keyword evidence="2" id="KW-1185">Reference proteome</keyword>
<dbReference type="HOGENOM" id="CLU_2976174_0_0_5"/>
<dbReference type="AlphaFoldDB" id="A0A0B4X9W6"/>
<evidence type="ECO:0000313" key="2">
    <source>
        <dbReference type="Proteomes" id="UP000031368"/>
    </source>
</evidence>
<organism evidence="1 2">
    <name type="scientific">Rhizobium gallicum bv. gallicum R602sp</name>
    <dbReference type="NCBI Taxonomy" id="1041138"/>
    <lineage>
        <taxon>Bacteria</taxon>
        <taxon>Pseudomonadati</taxon>
        <taxon>Pseudomonadota</taxon>
        <taxon>Alphaproteobacteria</taxon>
        <taxon>Hyphomicrobiales</taxon>
        <taxon>Rhizobiaceae</taxon>
        <taxon>Rhizobium/Agrobacterium group</taxon>
        <taxon>Rhizobium</taxon>
    </lineage>
</organism>
<sequence>MKSDNYFGLIAANAVRSDENPAEDMLLEGAREYEGARSCAPVCASTIDKRLPGFREPL</sequence>
<evidence type="ECO:0000313" key="1">
    <source>
        <dbReference type="EMBL" id="AJD43332.1"/>
    </source>
</evidence>
<gene>
    <name evidence="1" type="ORF">RGR602_CH04036</name>
</gene>
<dbReference type="Proteomes" id="UP000031368">
    <property type="component" value="Chromosome"/>
</dbReference>
<accession>A0A0B4X9W6</accession>
<reference evidence="1 2" key="1">
    <citation type="submission" date="2013-11" db="EMBL/GenBank/DDBJ databases">
        <title>Complete genome sequence of Rhizobium gallicum bv. gallicum R602.</title>
        <authorList>
            <person name="Bustos P."/>
            <person name="Santamaria R.I."/>
            <person name="Lozano L."/>
            <person name="Acosta J.L."/>
            <person name="Ormeno-Orrillo E."/>
            <person name="Rogel M.A."/>
            <person name="Romero D."/>
            <person name="Cevallos M.A."/>
            <person name="Martinez-Romero E."/>
            <person name="Gonzalez V."/>
        </authorList>
    </citation>
    <scope>NUCLEOTIDE SEQUENCE [LARGE SCALE GENOMIC DNA]</scope>
    <source>
        <strain evidence="1 2">R602</strain>
    </source>
</reference>
<dbReference type="KEGG" id="rga:RGR602_CH04036"/>
<protein>
    <submittedName>
        <fullName evidence="1">Uncharacterized protein</fullName>
    </submittedName>
</protein>